<keyword evidence="6" id="KW-0378">Hydrolase</keyword>
<proteinExistence type="inferred from homology"/>
<evidence type="ECO:0000256" key="3">
    <source>
        <dbReference type="ARBA" id="ARBA00006958"/>
    </source>
</evidence>
<sequence length="404" mass="46693">MDPCLFKRNILKRNLFLYENSFLKFRLLRAKRRRWVAEENLQREELGEFIHLYQDLRKNPEKFLEYCRMSVECFDLLLSKLEHKLSKQTTVCRRSISPTERLIVCLRYLATGTSFRSIALTFRMGISTVGMIVVETCLALWEELQAYYMPTPTENHLRNVIHRFLIRYNFPNCFGAIGGMHCKIKCPSNLIRSKYYKKNFSVILQTVVDADHRFIHVEVVGGNFSVILQTVVDADHRFIHVEVVGGEDNDDTFASSTLYKLLENNQFNIPASSHFPNSTIRAPNVLVGDSGFPLKTYLMRPYPRCNLMPGKETFNHRLSTATQCVETAFRSLVGRWGILTRQIDTNMDNGCVIIKATCMLHNFIMTVDQQRNYTCDNTILNYRKVGNKNKNATSAAKKLVGRKA</sequence>
<organism evidence="9 10">
    <name type="scientific">Popillia japonica</name>
    <name type="common">Japanese beetle</name>
    <dbReference type="NCBI Taxonomy" id="7064"/>
    <lineage>
        <taxon>Eukaryota</taxon>
        <taxon>Metazoa</taxon>
        <taxon>Ecdysozoa</taxon>
        <taxon>Arthropoda</taxon>
        <taxon>Hexapoda</taxon>
        <taxon>Insecta</taxon>
        <taxon>Pterygota</taxon>
        <taxon>Neoptera</taxon>
        <taxon>Endopterygota</taxon>
        <taxon>Coleoptera</taxon>
        <taxon>Polyphaga</taxon>
        <taxon>Scarabaeiformia</taxon>
        <taxon>Scarabaeidae</taxon>
        <taxon>Rutelinae</taxon>
        <taxon>Popillia</taxon>
    </lineage>
</organism>
<dbReference type="Pfam" id="PF13359">
    <property type="entry name" value="DDE_Tnp_4"/>
    <property type="match status" value="1"/>
</dbReference>
<comment type="similarity">
    <text evidence="3">Belongs to the HARBI1 family.</text>
</comment>
<comment type="cofactor">
    <cofactor evidence="1">
        <name>a divalent metal cation</name>
        <dbReference type="ChEBI" id="CHEBI:60240"/>
    </cofactor>
</comment>
<evidence type="ECO:0000256" key="7">
    <source>
        <dbReference type="ARBA" id="ARBA00023242"/>
    </source>
</evidence>
<keyword evidence="7" id="KW-0539">Nucleus</keyword>
<dbReference type="InterPro" id="IPR027806">
    <property type="entry name" value="HARBI1_dom"/>
</dbReference>
<keyword evidence="5" id="KW-0479">Metal-binding</keyword>
<evidence type="ECO:0000256" key="2">
    <source>
        <dbReference type="ARBA" id="ARBA00004123"/>
    </source>
</evidence>
<dbReference type="GO" id="GO:0005634">
    <property type="term" value="C:nucleus"/>
    <property type="evidence" value="ECO:0007669"/>
    <property type="project" value="UniProtKB-SubCell"/>
</dbReference>
<dbReference type="EMBL" id="JASPKY010000221">
    <property type="protein sequence ID" value="KAK9719314.1"/>
    <property type="molecule type" value="Genomic_DNA"/>
</dbReference>
<dbReference type="GO" id="GO:0046872">
    <property type="term" value="F:metal ion binding"/>
    <property type="evidence" value="ECO:0007669"/>
    <property type="project" value="UniProtKB-KW"/>
</dbReference>
<protein>
    <submittedName>
        <fullName evidence="9">DDE superfamily endonuclease</fullName>
    </submittedName>
</protein>
<evidence type="ECO:0000256" key="4">
    <source>
        <dbReference type="ARBA" id="ARBA00022722"/>
    </source>
</evidence>
<evidence type="ECO:0000256" key="5">
    <source>
        <dbReference type="ARBA" id="ARBA00022723"/>
    </source>
</evidence>
<keyword evidence="10" id="KW-1185">Reference proteome</keyword>
<comment type="subcellular location">
    <subcellularLocation>
        <location evidence="2">Nucleus</location>
    </subcellularLocation>
</comment>
<comment type="caution">
    <text evidence="9">The sequence shown here is derived from an EMBL/GenBank/DDBJ whole genome shotgun (WGS) entry which is preliminary data.</text>
</comment>
<reference evidence="9 10" key="1">
    <citation type="journal article" date="2024" name="BMC Genomics">
        <title>De novo assembly and annotation of Popillia japonica's genome with initial clues to its potential as an invasive pest.</title>
        <authorList>
            <person name="Cucini C."/>
            <person name="Boschi S."/>
            <person name="Funari R."/>
            <person name="Cardaioli E."/>
            <person name="Iannotti N."/>
            <person name="Marturano G."/>
            <person name="Paoli F."/>
            <person name="Bruttini M."/>
            <person name="Carapelli A."/>
            <person name="Frati F."/>
            <person name="Nardi F."/>
        </authorList>
    </citation>
    <scope>NUCLEOTIDE SEQUENCE [LARGE SCALE GENOMIC DNA]</scope>
    <source>
        <strain evidence="9">DMR45628</strain>
    </source>
</reference>
<dbReference type="GO" id="GO:0016787">
    <property type="term" value="F:hydrolase activity"/>
    <property type="evidence" value="ECO:0007669"/>
    <property type="project" value="UniProtKB-KW"/>
</dbReference>
<accession>A0AAW1KHS5</accession>
<evidence type="ECO:0000313" key="10">
    <source>
        <dbReference type="Proteomes" id="UP001458880"/>
    </source>
</evidence>
<dbReference type="GO" id="GO:0004519">
    <property type="term" value="F:endonuclease activity"/>
    <property type="evidence" value="ECO:0007669"/>
    <property type="project" value="UniProtKB-KW"/>
</dbReference>
<dbReference type="PANTHER" id="PTHR22930:SF269">
    <property type="entry name" value="NUCLEASE HARBI1-LIKE PROTEIN"/>
    <property type="match status" value="1"/>
</dbReference>
<evidence type="ECO:0000256" key="6">
    <source>
        <dbReference type="ARBA" id="ARBA00022801"/>
    </source>
</evidence>
<dbReference type="PANTHER" id="PTHR22930">
    <property type="match status" value="1"/>
</dbReference>
<gene>
    <name evidence="9" type="ORF">QE152_g22762</name>
</gene>
<feature type="domain" description="DDE Tnp4" evidence="8">
    <location>
        <begin position="224"/>
        <end position="362"/>
    </location>
</feature>
<evidence type="ECO:0000313" key="9">
    <source>
        <dbReference type="EMBL" id="KAK9719314.1"/>
    </source>
</evidence>
<dbReference type="Proteomes" id="UP001458880">
    <property type="component" value="Unassembled WGS sequence"/>
</dbReference>
<keyword evidence="4" id="KW-0540">Nuclease</keyword>
<evidence type="ECO:0000256" key="1">
    <source>
        <dbReference type="ARBA" id="ARBA00001968"/>
    </source>
</evidence>
<name>A0AAW1KHS5_POPJA</name>
<evidence type="ECO:0000259" key="8">
    <source>
        <dbReference type="Pfam" id="PF13359"/>
    </source>
</evidence>
<dbReference type="InterPro" id="IPR045249">
    <property type="entry name" value="HARBI1-like"/>
</dbReference>
<dbReference type="AlphaFoldDB" id="A0AAW1KHS5"/>
<keyword evidence="9" id="KW-0255">Endonuclease</keyword>